<dbReference type="GO" id="GO:0000151">
    <property type="term" value="C:ubiquitin ligase complex"/>
    <property type="evidence" value="ECO:0007669"/>
    <property type="project" value="TreeGrafter"/>
</dbReference>
<dbReference type="InterPro" id="IPR036390">
    <property type="entry name" value="WH_DNA-bd_sf"/>
</dbReference>
<dbReference type="PANTHER" id="PTHR21497:SF24">
    <property type="entry name" value="E3 UBIQUITIN-PROTEIN LIGASE UBR1"/>
    <property type="match status" value="1"/>
</dbReference>
<dbReference type="GO" id="GO:0008270">
    <property type="term" value="F:zinc ion binding"/>
    <property type="evidence" value="ECO:0007669"/>
    <property type="project" value="UniProtKB-UniRule"/>
</dbReference>
<evidence type="ECO:0000256" key="4">
    <source>
        <dbReference type="ARBA" id="ARBA00022723"/>
    </source>
</evidence>
<evidence type="ECO:0000256" key="3">
    <source>
        <dbReference type="ARBA" id="ARBA00022679"/>
    </source>
</evidence>
<dbReference type="VEuPathDB" id="FungiDB:DIURU_001929"/>
<dbReference type="PROSITE" id="PS51157">
    <property type="entry name" value="ZF_UBR"/>
    <property type="match status" value="1"/>
</dbReference>
<evidence type="ECO:0000256" key="9">
    <source>
        <dbReference type="PROSITE-ProRule" id="PRU00508"/>
    </source>
</evidence>
<evidence type="ECO:0000256" key="8">
    <source>
        <dbReference type="ARBA" id="ARBA00046341"/>
    </source>
</evidence>
<dbReference type="SUPFAM" id="SSF46785">
    <property type="entry name" value="Winged helix' DNA-binding domain"/>
    <property type="match status" value="1"/>
</dbReference>
<organism evidence="13 14">
    <name type="scientific">Diutina rugosa</name>
    <name type="common">Yeast</name>
    <name type="synonym">Candida rugosa</name>
    <dbReference type="NCBI Taxonomy" id="5481"/>
    <lineage>
        <taxon>Eukaryota</taxon>
        <taxon>Fungi</taxon>
        <taxon>Dikarya</taxon>
        <taxon>Ascomycota</taxon>
        <taxon>Saccharomycotina</taxon>
        <taxon>Pichiomycetes</taxon>
        <taxon>Debaryomycetaceae</taxon>
        <taxon>Diutina</taxon>
    </lineage>
</organism>
<sequence>MDEIDHVTLLKRELIRLPSESNFEFRDDTRIRLRRIIMTALAKGREFLPFYFPRLFHPDGTEISPEPASETLDRLQWRYQTYHTQIPHVRDPTYNHLMHMVNHYQRPCGRIFSRGEAIYRCLTCSHDETVALCQHCFNSDDHEGHKIHIYTTQLERGGVCDCGDPEAWEFNRPCRLYDGPVPTQLPLPLPDPVLDQFAKVLRVILNFCIDVLAYSDQHLDSDSENEAEIKLHSRQSTLDQGCYGYRGSSEIVDQNSDKYCLILYNDQTHLYRDAISRIRLASRKQKQFAIMVADRVEAYGRAKVAESTDIAVLQQRRGVLSATGLSTGIRSSRDVFREDMVDEIIFWLDEFQFSEVFKVSTPMQEMFCQVFCERWEPGVSALPGPRADESVYSTGKLDYDLRIPKLPAPPIANHSHWENTAKLWSLSEEDCSRCNYNVTTDDYNPRTSHRGSRFQYLVYFDVRLWKQARNNLARVINASLITNLKYRPMLGCQYLDIHLVVADQFVKLDREPELNVMSMLSTQLFSCSTNIRTIFNNGGFGRLLAVVYGFLTTESVAAANAVIQTNDVSIKSFKSQKLGKLFFDVNFMLGKGLLGDVILKPDPVEAMLDMLVLIQGKPVLKRENDSHVEYESSDYNALFTSSHLFKGSDSMIRCGKEISDPAERYNRFSEAILLTLKRLYRLEGGEYPNFNADIVDIKPYAPLKLEPLTGAMVTEVSLSQDKAALLHPVHSFLGGLLNAAEFATLNDVLAIFEEAVKVVGYAHGDPLAVIFDYPIRTLALLAQIKSGFWVRNGFTVRNQLQLYKSSSLRDYGLLRDLFLIQVFVNLANPNLVVYLILDRFQILSTITDNAESVYDRKTLPYIFEECAALFLYILTENDRGIDHRIRQEIIHSLCFGPMPYSKLISSIPDNIVAEKQFNNKLETLAHYSPPSGASDVGIFTLKPEFYAEVNPFYFSYSANTRDDAVKILKERRAKEMRIPAHQVVLEPTIMEPPKGFESRERFIESTYFTQFIVHALRHSICTESSDGLMMTVLHLLHAAALQDNTSVSKLRSTIVPLYQILKDDGFIRYHPKIRAIFEIWKHSDQFTETVVGFNFDTAVLFEFHKEDSPEIDVDHKKKIAKLRQEKLMAKFKQQQSDFLRNMDGADMDVEDLTSDESDSDLGWRFPEPHCILCQNTNEDAGPFGIITYISRSCEFRKVPFDDPFWFMSAYSDSANLDDPEPLNVPTSYLEAGKSTPSQTSESKTSKWHDYQARIRENNVFGPGFNDPNCIENNLVSSSCGHGMHYNCYMNYLVTNRNRQNQITRNYPENPDRKEFLCPLCKALNNSFYPILWTSNKFSMRELCDYSGQSDHIGDLYSSILRTQPEWFHQFAEQLKEAIDVKALLTTHAKEIINLQSQNKQMSPQQVQFWHLILHMFHLFAFTCFPEVVKSDSSLLLVNTIKSTEIALRGVAGNDTVADQISFINMINLRVLYQFRISGLFMKLQSPSESQSRLDVTMTMFSSYLKISNDGLVESIFSGDFFRILVDCVPLPQLGLGAHFIMERCLWGATLQAVVSLAYNLGVYEFYVPTNEFSVLDVPQIEEIPYFVLDYCKKIFCAFIDTDQFSIINDPSFSRVIYSLIVKQVTPFLRRIAIFASVQCGLADVNKSYSNRGEADRITAYLGLPTIAETMRLAVEDSDSWQGVVMTKVLQRGVSKSQNELIRLEYPGIIRLINLPSRLDSFFTRYFYSDRYDYPFRRYDSPAVCLTCAEVLDVQQKTPGYKEGQCTTHVVRECANSNGMFWLPRERVFLLLHNNGGTFYTAPYIDDQGEVFADPAKRSKTFYLMPPKYQDFIKNIWLQHNVPNIIVRSLDAVSDAGGWDTL</sequence>
<dbReference type="InterPro" id="IPR044046">
    <property type="entry name" value="E3_ligase_UBR-like_C"/>
</dbReference>
<name>A0A642US37_DIURU</name>
<dbReference type="OMA" id="GWYLWAS"/>
<dbReference type="InterPro" id="IPR055194">
    <property type="entry name" value="UBR1-like_WH"/>
</dbReference>
<comment type="similarity">
    <text evidence="8 10">Belongs to the E3 ubiquitin-protein ligase UBR1-like family.</text>
</comment>
<comment type="pathway">
    <text evidence="2 10">Protein modification; protein ubiquitination.</text>
</comment>
<keyword evidence="5 10" id="KW-0863">Zinc-finger</keyword>
<evidence type="ECO:0000256" key="6">
    <source>
        <dbReference type="ARBA" id="ARBA00022786"/>
    </source>
</evidence>
<evidence type="ECO:0000256" key="1">
    <source>
        <dbReference type="ARBA" id="ARBA00000900"/>
    </source>
</evidence>
<dbReference type="InterPro" id="IPR001841">
    <property type="entry name" value="Znf_RING"/>
</dbReference>
<evidence type="ECO:0000256" key="7">
    <source>
        <dbReference type="ARBA" id="ARBA00022833"/>
    </source>
</evidence>
<feature type="zinc finger region" description="UBR-type" evidence="9">
    <location>
        <begin position="106"/>
        <end position="179"/>
    </location>
</feature>
<comment type="catalytic activity">
    <reaction evidence="1 10">
        <text>S-ubiquitinyl-[E2 ubiquitin-conjugating enzyme]-L-cysteine + [acceptor protein]-L-lysine = [E2 ubiquitin-conjugating enzyme]-L-cysteine + N(6)-ubiquitinyl-[acceptor protein]-L-lysine.</text>
        <dbReference type="EC" id="2.3.2.27"/>
    </reaction>
</comment>
<comment type="function">
    <text evidence="10">Ubiquitin ligase protein which is a component of the N-end rule pathway. Recognizes and binds to proteins bearing specific N-terminal residues that are destabilizing according to the N-end rule, leading to their ubiquitination and subsequent degradation.</text>
</comment>
<dbReference type="CDD" id="cd16482">
    <property type="entry name" value="RING-H2_UBR1-like"/>
    <property type="match status" value="1"/>
</dbReference>
<comment type="caution">
    <text evidence="13">The sequence shown here is derived from an EMBL/GenBank/DDBJ whole genome shotgun (WGS) entry which is preliminary data.</text>
</comment>
<keyword evidence="4 10" id="KW-0479">Metal-binding</keyword>
<evidence type="ECO:0000313" key="14">
    <source>
        <dbReference type="Proteomes" id="UP000449547"/>
    </source>
</evidence>
<dbReference type="InterPro" id="IPR003126">
    <property type="entry name" value="Znf_UBR"/>
</dbReference>
<evidence type="ECO:0000259" key="12">
    <source>
        <dbReference type="PROSITE" id="PS51157"/>
    </source>
</evidence>
<proteinExistence type="inferred from homology"/>
<keyword evidence="14" id="KW-1185">Reference proteome</keyword>
<gene>
    <name evidence="13" type="ORF">DIURU_001929</name>
</gene>
<protein>
    <recommendedName>
        <fullName evidence="10">E3 ubiquitin-protein ligase</fullName>
        <ecNumber evidence="10">2.3.2.27</ecNumber>
    </recommendedName>
</protein>
<evidence type="ECO:0000256" key="5">
    <source>
        <dbReference type="ARBA" id="ARBA00022771"/>
    </source>
</evidence>
<dbReference type="InterPro" id="IPR042065">
    <property type="entry name" value="E3_ELL-like"/>
</dbReference>
<dbReference type="GO" id="GO:0005737">
    <property type="term" value="C:cytoplasm"/>
    <property type="evidence" value="ECO:0007669"/>
    <property type="project" value="TreeGrafter"/>
</dbReference>
<dbReference type="GO" id="GO:0061630">
    <property type="term" value="F:ubiquitin protein ligase activity"/>
    <property type="evidence" value="ECO:0007669"/>
    <property type="project" value="UniProtKB-UniRule"/>
</dbReference>
<dbReference type="EMBL" id="SWFT01000059">
    <property type="protein sequence ID" value="KAA8904348.1"/>
    <property type="molecule type" value="Genomic_DNA"/>
</dbReference>
<dbReference type="PANTHER" id="PTHR21497">
    <property type="entry name" value="UBIQUITIN LIGASE E3 ALPHA-RELATED"/>
    <property type="match status" value="1"/>
</dbReference>
<evidence type="ECO:0000256" key="11">
    <source>
        <dbReference type="SAM" id="MobiDB-lite"/>
    </source>
</evidence>
<dbReference type="Pfam" id="PF22960">
    <property type="entry name" value="WHD_UBR1"/>
    <property type="match status" value="1"/>
</dbReference>
<dbReference type="FunFam" id="2.10.110.30:FF:000002">
    <property type="entry name" value="Putative e3 ubiquitin-protein ligase ubr3"/>
    <property type="match status" value="1"/>
</dbReference>
<feature type="region of interest" description="Disordered" evidence="11">
    <location>
        <begin position="1217"/>
        <end position="1246"/>
    </location>
</feature>
<dbReference type="GO" id="GO:0071596">
    <property type="term" value="P:ubiquitin-dependent protein catabolic process via the N-end rule pathway"/>
    <property type="evidence" value="ECO:0007669"/>
    <property type="project" value="UniProtKB-UniRule"/>
</dbReference>
<dbReference type="Gene3D" id="2.10.110.30">
    <property type="match status" value="1"/>
</dbReference>
<dbReference type="InterPro" id="IPR039164">
    <property type="entry name" value="UBR1-like"/>
</dbReference>
<dbReference type="Pfam" id="PF18995">
    <property type="entry name" value="PRT6_C"/>
    <property type="match status" value="1"/>
</dbReference>
<accession>A0A642US37</accession>
<reference evidence="13 14" key="1">
    <citation type="submission" date="2019-07" db="EMBL/GenBank/DDBJ databases">
        <title>Genome assembly of two rare yeast pathogens: Diutina rugosa and Trichomonascus ciferrii.</title>
        <authorList>
            <person name="Mixao V."/>
            <person name="Saus E."/>
            <person name="Hansen A."/>
            <person name="Lass-Flor C."/>
            <person name="Gabaldon T."/>
        </authorList>
    </citation>
    <scope>NUCLEOTIDE SEQUENCE [LARGE SCALE GENOMIC DNA]</scope>
    <source>
        <strain evidence="13 14">CBS 613</strain>
    </source>
</reference>
<dbReference type="Gene3D" id="1.10.10.2670">
    <property type="entry name" value="E3 ubiquitin-protein ligase"/>
    <property type="match status" value="1"/>
</dbReference>
<dbReference type="SMART" id="SM00396">
    <property type="entry name" value="ZnF_UBR1"/>
    <property type="match status" value="1"/>
</dbReference>
<dbReference type="EC" id="2.3.2.27" evidence="10"/>
<feature type="domain" description="UBR-type" evidence="12">
    <location>
        <begin position="106"/>
        <end position="179"/>
    </location>
</feature>
<evidence type="ECO:0000256" key="10">
    <source>
        <dbReference type="RuleBase" id="RU366018"/>
    </source>
</evidence>
<dbReference type="GeneID" id="54780580"/>
<evidence type="ECO:0000256" key="2">
    <source>
        <dbReference type="ARBA" id="ARBA00004906"/>
    </source>
</evidence>
<dbReference type="UniPathway" id="UPA00143"/>
<evidence type="ECO:0000313" key="13">
    <source>
        <dbReference type="EMBL" id="KAA8904348.1"/>
    </source>
</evidence>
<dbReference type="SMART" id="SM00184">
    <property type="entry name" value="RING"/>
    <property type="match status" value="1"/>
</dbReference>
<dbReference type="Proteomes" id="UP000449547">
    <property type="component" value="Unassembled WGS sequence"/>
</dbReference>
<dbReference type="Pfam" id="PF02207">
    <property type="entry name" value="zf-UBR"/>
    <property type="match status" value="1"/>
</dbReference>
<dbReference type="RefSeq" id="XP_034013254.1">
    <property type="nucleotide sequence ID" value="XM_034154524.1"/>
</dbReference>
<dbReference type="GO" id="GO:0016567">
    <property type="term" value="P:protein ubiquitination"/>
    <property type="evidence" value="ECO:0007669"/>
    <property type="project" value="UniProtKB-UniRule"/>
</dbReference>
<dbReference type="OrthoDB" id="26387at2759"/>
<keyword evidence="3 10" id="KW-0808">Transferase</keyword>
<keyword evidence="7 10" id="KW-0862">Zinc</keyword>
<dbReference type="CDD" id="cd19673">
    <property type="entry name" value="UBR-box_UBR3"/>
    <property type="match status" value="1"/>
</dbReference>
<keyword evidence="6 10" id="KW-0833">Ubl conjugation pathway</keyword>